<name>A0AAV6IAZ0_9ERIC</name>
<gene>
    <name evidence="2" type="ORF">RHGRI_031040</name>
</gene>
<dbReference type="InterPro" id="IPR012340">
    <property type="entry name" value="NA-bd_OB-fold"/>
</dbReference>
<accession>A0AAV6IAZ0</accession>
<evidence type="ECO:0000313" key="2">
    <source>
        <dbReference type="EMBL" id="KAG5524234.1"/>
    </source>
</evidence>
<dbReference type="AlphaFoldDB" id="A0AAV6IAZ0"/>
<proteinExistence type="predicted"/>
<dbReference type="EMBL" id="JACTNZ010000011">
    <property type="protein sequence ID" value="KAG5524234.1"/>
    <property type="molecule type" value="Genomic_DNA"/>
</dbReference>
<evidence type="ECO:0000313" key="3">
    <source>
        <dbReference type="Proteomes" id="UP000823749"/>
    </source>
</evidence>
<organism evidence="2 3">
    <name type="scientific">Rhododendron griersonianum</name>
    <dbReference type="NCBI Taxonomy" id="479676"/>
    <lineage>
        <taxon>Eukaryota</taxon>
        <taxon>Viridiplantae</taxon>
        <taxon>Streptophyta</taxon>
        <taxon>Embryophyta</taxon>
        <taxon>Tracheophyta</taxon>
        <taxon>Spermatophyta</taxon>
        <taxon>Magnoliopsida</taxon>
        <taxon>eudicotyledons</taxon>
        <taxon>Gunneridae</taxon>
        <taxon>Pentapetalae</taxon>
        <taxon>asterids</taxon>
        <taxon>Ericales</taxon>
        <taxon>Ericaceae</taxon>
        <taxon>Ericoideae</taxon>
        <taxon>Rhodoreae</taxon>
        <taxon>Rhododendron</taxon>
    </lineage>
</organism>
<comment type="caution">
    <text evidence="2">The sequence shown here is derived from an EMBL/GenBank/DDBJ whole genome shotgun (WGS) entry which is preliminary data.</text>
</comment>
<dbReference type="Proteomes" id="UP000823749">
    <property type="component" value="Chromosome 11"/>
</dbReference>
<keyword evidence="3" id="KW-1185">Reference proteome</keyword>
<sequence length="333" mass="37872">MIYNENTKKLEDTLEVYNTYLISNATVKFVAIKFRSVDYDWQWTIDASTLIQTFNESLSHEKLLNIEFIPFEQFGQYADRKATIDILAAVAQVHTPKVFNKPGNPKAHEIIINNQEYIANKEKVEQLCDRFLAKSIIRIVPKPEDKDITPITDVPNTPETVSGKGNVLDPRKELYLWTKTSGTWLAATTEKPSVQERKFYLIASSATTKKVKFEVLLTDASGSMTATMFENHAEEYFLVNGKTLMNYAAEKDQNVVAIFPKLAIENEYRIQLKPREYPSHGVKVLAYNINSIKPGFSEQSSKEDQATNTRNSALPETKAKKKLFQVDDNPTTT</sequence>
<feature type="region of interest" description="Disordered" evidence="1">
    <location>
        <begin position="296"/>
        <end position="333"/>
    </location>
</feature>
<dbReference type="Gene3D" id="2.40.50.140">
    <property type="entry name" value="Nucleic acid-binding proteins"/>
    <property type="match status" value="2"/>
</dbReference>
<reference evidence="2" key="1">
    <citation type="submission" date="2020-08" db="EMBL/GenBank/DDBJ databases">
        <title>Plant Genome Project.</title>
        <authorList>
            <person name="Zhang R.-G."/>
        </authorList>
    </citation>
    <scope>NUCLEOTIDE SEQUENCE</scope>
    <source>
        <strain evidence="2">WSP0</strain>
        <tissue evidence="2">Leaf</tissue>
    </source>
</reference>
<evidence type="ECO:0000256" key="1">
    <source>
        <dbReference type="SAM" id="MobiDB-lite"/>
    </source>
</evidence>
<protein>
    <submittedName>
        <fullName evidence="2">Uncharacterized protein</fullName>
    </submittedName>
</protein>